<keyword evidence="7" id="KW-1185">Reference proteome</keyword>
<feature type="domain" description="SIS" evidence="5">
    <location>
        <begin position="123"/>
        <end position="263"/>
    </location>
</feature>
<dbReference type="CDD" id="cd05013">
    <property type="entry name" value="SIS_RpiR"/>
    <property type="match status" value="1"/>
</dbReference>
<evidence type="ECO:0000313" key="6">
    <source>
        <dbReference type="EMBL" id="MBD8500288.1"/>
    </source>
</evidence>
<dbReference type="InterPro" id="IPR047640">
    <property type="entry name" value="RpiR-like"/>
</dbReference>
<protein>
    <submittedName>
        <fullName evidence="6">MurR/RpiR family transcriptional regulator</fullName>
    </submittedName>
</protein>
<feature type="domain" description="HTH rpiR-type" evidence="4">
    <location>
        <begin position="2"/>
        <end position="78"/>
    </location>
</feature>
<keyword evidence="2" id="KW-0238">DNA-binding</keyword>
<dbReference type="EMBL" id="JACYTN010000020">
    <property type="protein sequence ID" value="MBD8500288.1"/>
    <property type="molecule type" value="Genomic_DNA"/>
</dbReference>
<comment type="caution">
    <text evidence="6">The sequence shown here is derived from an EMBL/GenBank/DDBJ whole genome shotgun (WGS) entry which is preliminary data.</text>
</comment>
<dbReference type="InterPro" id="IPR046348">
    <property type="entry name" value="SIS_dom_sf"/>
</dbReference>
<evidence type="ECO:0000256" key="2">
    <source>
        <dbReference type="ARBA" id="ARBA00023125"/>
    </source>
</evidence>
<evidence type="ECO:0000313" key="7">
    <source>
        <dbReference type="Proteomes" id="UP000634529"/>
    </source>
</evidence>
<evidence type="ECO:0000256" key="3">
    <source>
        <dbReference type="ARBA" id="ARBA00023163"/>
    </source>
</evidence>
<reference evidence="6 7" key="1">
    <citation type="submission" date="2020-09" db="EMBL/GenBank/DDBJ databases">
        <title>Paenibacillus sp. CAU 1523 isolated from sand of Haeundae Beach.</title>
        <authorList>
            <person name="Kim W."/>
        </authorList>
    </citation>
    <scope>NUCLEOTIDE SEQUENCE [LARGE SCALE GENOMIC DNA]</scope>
    <source>
        <strain evidence="6 7">CAU 1523</strain>
    </source>
</reference>
<keyword evidence="3" id="KW-0804">Transcription</keyword>
<dbReference type="InterPro" id="IPR001347">
    <property type="entry name" value="SIS_dom"/>
</dbReference>
<dbReference type="Pfam" id="PF01380">
    <property type="entry name" value="SIS"/>
    <property type="match status" value="1"/>
</dbReference>
<dbReference type="RefSeq" id="WP_192026585.1">
    <property type="nucleotide sequence ID" value="NZ_JACYTN010000020.1"/>
</dbReference>
<dbReference type="InterPro" id="IPR035472">
    <property type="entry name" value="RpiR-like_SIS"/>
</dbReference>
<dbReference type="PANTHER" id="PTHR30514:SF1">
    <property type="entry name" value="HTH-TYPE TRANSCRIPTIONAL REGULATOR HEXR-RELATED"/>
    <property type="match status" value="1"/>
</dbReference>
<organism evidence="6 7">
    <name type="scientific">Paenibacillus arenosi</name>
    <dbReference type="NCBI Taxonomy" id="2774142"/>
    <lineage>
        <taxon>Bacteria</taxon>
        <taxon>Bacillati</taxon>
        <taxon>Bacillota</taxon>
        <taxon>Bacilli</taxon>
        <taxon>Bacillales</taxon>
        <taxon>Paenibacillaceae</taxon>
        <taxon>Paenibacillus</taxon>
    </lineage>
</organism>
<evidence type="ECO:0000256" key="1">
    <source>
        <dbReference type="ARBA" id="ARBA00023015"/>
    </source>
</evidence>
<proteinExistence type="predicted"/>
<dbReference type="Pfam" id="PF01418">
    <property type="entry name" value="HTH_6"/>
    <property type="match status" value="1"/>
</dbReference>
<dbReference type="PANTHER" id="PTHR30514">
    <property type="entry name" value="GLUCOKINASE"/>
    <property type="match status" value="1"/>
</dbReference>
<evidence type="ECO:0000259" key="4">
    <source>
        <dbReference type="PROSITE" id="PS51071"/>
    </source>
</evidence>
<gene>
    <name evidence="6" type="ORF">IFO66_18500</name>
</gene>
<dbReference type="Gene3D" id="3.40.50.10490">
    <property type="entry name" value="Glucose-6-phosphate isomerase like protein, domain 1"/>
    <property type="match status" value="1"/>
</dbReference>
<dbReference type="PROSITE" id="PS51071">
    <property type="entry name" value="HTH_RPIR"/>
    <property type="match status" value="1"/>
</dbReference>
<dbReference type="SUPFAM" id="SSF53697">
    <property type="entry name" value="SIS domain"/>
    <property type="match status" value="1"/>
</dbReference>
<evidence type="ECO:0000259" key="5">
    <source>
        <dbReference type="PROSITE" id="PS51464"/>
    </source>
</evidence>
<name>A0ABR9B2S0_9BACL</name>
<accession>A0ABR9B2S0</accession>
<dbReference type="PROSITE" id="PS51464">
    <property type="entry name" value="SIS"/>
    <property type="match status" value="1"/>
</dbReference>
<dbReference type="Proteomes" id="UP000634529">
    <property type="component" value="Unassembled WGS sequence"/>
</dbReference>
<dbReference type="Gene3D" id="1.10.10.10">
    <property type="entry name" value="Winged helix-like DNA-binding domain superfamily/Winged helix DNA-binding domain"/>
    <property type="match status" value="1"/>
</dbReference>
<dbReference type="InterPro" id="IPR036388">
    <property type="entry name" value="WH-like_DNA-bd_sf"/>
</dbReference>
<dbReference type="InterPro" id="IPR009057">
    <property type="entry name" value="Homeodomain-like_sf"/>
</dbReference>
<dbReference type="InterPro" id="IPR000281">
    <property type="entry name" value="HTH_RpiR"/>
</dbReference>
<dbReference type="SUPFAM" id="SSF46689">
    <property type="entry name" value="Homeodomain-like"/>
    <property type="match status" value="1"/>
</dbReference>
<keyword evidence="1" id="KW-0805">Transcription regulation</keyword>
<sequence>MSSILHAIEQRHDQFHQQESKLAAYILQFPSNVVTMGITELAEQSGTSAATVTRFCKSFHFRGFPDFKTKLAADLAQQTSPLTYQDIIAGNPLADIVKAIEANHIRSIADTTRLLDIPSLTRAVTALNGARQIDLYGVATSGIVALDFYQKLIRIGKRATAFQDPHMQITSAANLTEEDVVVAISYSGETPETIEALQCAKERGATTISLSKVGSSRLAELADINLFASSLEEGMRRGDMASRIAQLHVIDTLFAAMVSEAFNDHIPMLEQSYRMVRKYRKDKGR</sequence>